<protein>
    <recommendedName>
        <fullName evidence="1">Uroporphyrinogen decarboxylase (URO-D) domain-containing protein</fullName>
    </recommendedName>
</protein>
<reference evidence="2 3" key="1">
    <citation type="submission" date="2019-04" db="EMBL/GenBank/DDBJ databases">
        <authorList>
            <person name="Van Vliet M D."/>
        </authorList>
    </citation>
    <scope>NUCLEOTIDE SEQUENCE [LARGE SCALE GENOMIC DNA]</scope>
    <source>
        <strain evidence="2 3">F1</strain>
    </source>
</reference>
<dbReference type="GO" id="GO:0004853">
    <property type="term" value="F:uroporphyrinogen decarboxylase activity"/>
    <property type="evidence" value="ECO:0007669"/>
    <property type="project" value="InterPro"/>
</dbReference>
<dbReference type="PANTHER" id="PTHR47099:SF1">
    <property type="entry name" value="METHYLCOBAMIDE:COM METHYLTRANSFERASE MTBA"/>
    <property type="match status" value="1"/>
</dbReference>
<dbReference type="EMBL" id="CAAHFG010000001">
    <property type="protein sequence ID" value="VGO12515.1"/>
    <property type="molecule type" value="Genomic_DNA"/>
</dbReference>
<dbReference type="Proteomes" id="UP000366872">
    <property type="component" value="Unassembled WGS sequence"/>
</dbReference>
<dbReference type="AlphaFoldDB" id="A0A6C2TXY8"/>
<name>A0A6C2TXY8_PONDE</name>
<evidence type="ECO:0000313" key="2">
    <source>
        <dbReference type="EMBL" id="VGO12515.1"/>
    </source>
</evidence>
<keyword evidence="3" id="KW-1185">Reference proteome</keyword>
<sequence>MNARERVRAVLNRETPDRIPVDIWMVPELVDKMKMRLGVQHELDVYRKLGVDKIAWLGVPYKGAEIIDPNRQGMVNHWGVEFEKVEANANAEYGEVSYNPLLELDCPSQLESYSWPSPDSYDYEVAVREAKELSREFVTLGPWISLFEIYCSMRSLEEALMDTLAEPEFLHAALDRIASVQGEMVNRFLQAADGAVDMVFISDDLGSQSSLLMSPDAFEEFLFPRLKAWCSMIHSHGAKVFFHTDGASEPLIPRLIEAGIDVLNPIQHVCPGMDCKELKQKYGNLVIFHGGVENQQILPFGNARQVADETRKCLDELGPDGFIPCSCHFAQADTPLCNIFAFIETVHQYEI</sequence>
<dbReference type="GO" id="GO:0006779">
    <property type="term" value="P:porphyrin-containing compound biosynthetic process"/>
    <property type="evidence" value="ECO:0007669"/>
    <property type="project" value="InterPro"/>
</dbReference>
<dbReference type="SUPFAM" id="SSF51726">
    <property type="entry name" value="UROD/MetE-like"/>
    <property type="match status" value="1"/>
</dbReference>
<evidence type="ECO:0000313" key="3">
    <source>
        <dbReference type="Proteomes" id="UP000366872"/>
    </source>
</evidence>
<proteinExistence type="predicted"/>
<accession>A0A6C2TXY8</accession>
<dbReference type="Gene3D" id="3.20.20.210">
    <property type="match status" value="1"/>
</dbReference>
<dbReference type="InterPro" id="IPR000257">
    <property type="entry name" value="Uroporphyrinogen_deCOase"/>
</dbReference>
<feature type="domain" description="Uroporphyrinogen decarboxylase (URO-D)" evidence="1">
    <location>
        <begin position="128"/>
        <end position="349"/>
    </location>
</feature>
<dbReference type="Pfam" id="PF01208">
    <property type="entry name" value="URO-D"/>
    <property type="match status" value="1"/>
</dbReference>
<dbReference type="InterPro" id="IPR038071">
    <property type="entry name" value="UROD/MetE-like_sf"/>
</dbReference>
<dbReference type="PANTHER" id="PTHR47099">
    <property type="entry name" value="METHYLCOBAMIDE:COM METHYLTRANSFERASE MTBA"/>
    <property type="match status" value="1"/>
</dbReference>
<evidence type="ECO:0000259" key="1">
    <source>
        <dbReference type="Pfam" id="PF01208"/>
    </source>
</evidence>
<organism evidence="2 3">
    <name type="scientific">Pontiella desulfatans</name>
    <dbReference type="NCBI Taxonomy" id="2750659"/>
    <lineage>
        <taxon>Bacteria</taxon>
        <taxon>Pseudomonadati</taxon>
        <taxon>Kiritimatiellota</taxon>
        <taxon>Kiritimatiellia</taxon>
        <taxon>Kiritimatiellales</taxon>
        <taxon>Pontiellaceae</taxon>
        <taxon>Pontiella</taxon>
    </lineage>
</organism>
<dbReference type="InterPro" id="IPR052024">
    <property type="entry name" value="Methanogen_methyltrans"/>
</dbReference>
<gene>
    <name evidence="2" type="ORF">PDESU_01068</name>
</gene>